<dbReference type="AlphaFoldDB" id="A0A0R2LS22"/>
<sequence>MADFTLIFWFVYFQYYWFPELRQKHFLTYCAGMAVGFTFLDIVNPFTARSSLLGALAVVVMLMIEVALLAKDHQWQYLPAFIDVTIMAYLLTEFVDMVVLNSIIWLTSLSFATSWWGTLTEMTIDAVIFTLIGMGLWLTRAPMENLIHATIGRSMEYLFLIFMTGIALVYILFEYSLQELADSDHYLIFLTGVTGTLLIGLSLSTYMLMLTHLQEEHTQLQRQQQEFREQYTSELNRQMGAIRKFSHDYQNMLLGLGGYLEDKDYEGFRQLYIDIRSGWETSNAAELTIDDLSNIPSAGLRFDVYHNYLMAQEAGVQLFIKVPEPLTATITTLKLLGNLLNRTLPPLVDGVKHLKPAVVTLDLQESSQLVRFQIIFPVPDDAQVGGEARVQSEEAELDLSRLQRMLPTSATSTLKLKRHWGQLTVALPKG</sequence>
<keyword evidence="1" id="KW-1133">Transmembrane helix</keyword>
<protein>
    <submittedName>
        <fullName evidence="2">Signal transduction protein</fullName>
    </submittedName>
</protein>
<name>A0A0R2LS22_9LACO</name>
<dbReference type="Proteomes" id="UP000051906">
    <property type="component" value="Unassembled WGS sequence"/>
</dbReference>
<keyword evidence="1" id="KW-0812">Transmembrane</keyword>
<proteinExistence type="predicted"/>
<gene>
    <name evidence="2" type="ORF">IV54_GL000492</name>
</gene>
<dbReference type="PANTHER" id="PTHR40448:SF1">
    <property type="entry name" value="TWO-COMPONENT SENSOR HISTIDINE KINASE"/>
    <property type="match status" value="1"/>
</dbReference>
<keyword evidence="1" id="KW-0472">Membrane</keyword>
<feature type="transmembrane region" description="Helical" evidence="1">
    <location>
        <begin position="26"/>
        <end position="43"/>
    </location>
</feature>
<accession>A0A0R2LS22</accession>
<feature type="transmembrane region" description="Helical" evidence="1">
    <location>
        <begin position="155"/>
        <end position="173"/>
    </location>
</feature>
<dbReference type="EMBL" id="JQCA01000117">
    <property type="protein sequence ID" value="KRO01210.1"/>
    <property type="molecule type" value="Genomic_DNA"/>
</dbReference>
<dbReference type="STRING" id="616990.IV54_GL000492"/>
<keyword evidence="3" id="KW-1185">Reference proteome</keyword>
<dbReference type="PATRIC" id="fig|616990.3.peg.530"/>
<organism evidence="2 3">
    <name type="scientific">Levilactobacillus paucivorans</name>
    <dbReference type="NCBI Taxonomy" id="616990"/>
    <lineage>
        <taxon>Bacteria</taxon>
        <taxon>Bacillati</taxon>
        <taxon>Bacillota</taxon>
        <taxon>Bacilli</taxon>
        <taxon>Lactobacillales</taxon>
        <taxon>Lactobacillaceae</taxon>
        <taxon>Levilactobacillus</taxon>
    </lineage>
</organism>
<evidence type="ECO:0000313" key="3">
    <source>
        <dbReference type="Proteomes" id="UP000051906"/>
    </source>
</evidence>
<feature type="transmembrane region" description="Helical" evidence="1">
    <location>
        <begin position="50"/>
        <end position="69"/>
    </location>
</feature>
<feature type="transmembrane region" description="Helical" evidence="1">
    <location>
        <begin position="122"/>
        <end position="143"/>
    </location>
</feature>
<dbReference type="PANTHER" id="PTHR40448">
    <property type="entry name" value="TWO-COMPONENT SENSOR HISTIDINE KINASE"/>
    <property type="match status" value="1"/>
</dbReference>
<evidence type="ECO:0000313" key="2">
    <source>
        <dbReference type="EMBL" id="KRO01210.1"/>
    </source>
</evidence>
<reference evidence="2 3" key="1">
    <citation type="journal article" date="2015" name="Genome Announc.">
        <title>Expanding the biotechnology potential of lactobacilli through comparative genomics of 213 strains and associated genera.</title>
        <authorList>
            <person name="Sun Z."/>
            <person name="Harris H.M."/>
            <person name="McCann A."/>
            <person name="Guo C."/>
            <person name="Argimon S."/>
            <person name="Zhang W."/>
            <person name="Yang X."/>
            <person name="Jeffery I.B."/>
            <person name="Cooney J.C."/>
            <person name="Kagawa T.F."/>
            <person name="Liu W."/>
            <person name="Song Y."/>
            <person name="Salvetti E."/>
            <person name="Wrobel A."/>
            <person name="Rasinkangas P."/>
            <person name="Parkhill J."/>
            <person name="Rea M.C."/>
            <person name="O'Sullivan O."/>
            <person name="Ritari J."/>
            <person name="Douillard F.P."/>
            <person name="Paul Ross R."/>
            <person name="Yang R."/>
            <person name="Briner A.E."/>
            <person name="Felis G.E."/>
            <person name="de Vos W.M."/>
            <person name="Barrangou R."/>
            <person name="Klaenhammer T.R."/>
            <person name="Caufield P.W."/>
            <person name="Cui Y."/>
            <person name="Zhang H."/>
            <person name="O'Toole P.W."/>
        </authorList>
    </citation>
    <scope>NUCLEOTIDE SEQUENCE [LARGE SCALE GENOMIC DNA]</scope>
    <source>
        <strain evidence="2 3">DSM 22467</strain>
    </source>
</reference>
<feature type="transmembrane region" description="Helical" evidence="1">
    <location>
        <begin position="185"/>
        <end position="209"/>
    </location>
</feature>
<evidence type="ECO:0000256" key="1">
    <source>
        <dbReference type="SAM" id="Phobius"/>
    </source>
</evidence>
<comment type="caution">
    <text evidence="2">The sequence shown here is derived from an EMBL/GenBank/DDBJ whole genome shotgun (WGS) entry which is preliminary data.</text>
</comment>
<dbReference type="GO" id="GO:0042802">
    <property type="term" value="F:identical protein binding"/>
    <property type="evidence" value="ECO:0007669"/>
    <property type="project" value="TreeGrafter"/>
</dbReference>